<evidence type="ECO:0008006" key="6">
    <source>
        <dbReference type="Google" id="ProtNLM"/>
    </source>
</evidence>
<dbReference type="InterPro" id="IPR048376">
    <property type="entry name" value="YqiJ_N"/>
</dbReference>
<keyword evidence="1" id="KW-1133">Transmembrane helix</keyword>
<evidence type="ECO:0000259" key="2">
    <source>
        <dbReference type="Pfam" id="PF07290"/>
    </source>
</evidence>
<organism evidence="4 5">
    <name type="scientific">Dokdonella immobilis</name>
    <dbReference type="NCBI Taxonomy" id="578942"/>
    <lineage>
        <taxon>Bacteria</taxon>
        <taxon>Pseudomonadati</taxon>
        <taxon>Pseudomonadota</taxon>
        <taxon>Gammaproteobacteria</taxon>
        <taxon>Lysobacterales</taxon>
        <taxon>Rhodanobacteraceae</taxon>
        <taxon>Dokdonella</taxon>
    </lineage>
</organism>
<dbReference type="Proteomes" id="UP000198575">
    <property type="component" value="Unassembled WGS sequence"/>
</dbReference>
<accession>A0A1I4YQX4</accession>
<protein>
    <recommendedName>
        <fullName evidence="6">DUF1449 family protein</fullName>
    </recommendedName>
</protein>
<dbReference type="STRING" id="578942.SAMN05216289_11939"/>
<keyword evidence="5" id="KW-1185">Reference proteome</keyword>
<proteinExistence type="predicted"/>
<feature type="transmembrane region" description="Helical" evidence="1">
    <location>
        <begin position="81"/>
        <end position="106"/>
    </location>
</feature>
<feature type="transmembrane region" description="Helical" evidence="1">
    <location>
        <begin position="12"/>
        <end position="36"/>
    </location>
</feature>
<evidence type="ECO:0000259" key="3">
    <source>
        <dbReference type="Pfam" id="PF21001"/>
    </source>
</evidence>
<dbReference type="InterPro" id="IPR010840">
    <property type="entry name" value="YqiJ_OB"/>
</dbReference>
<dbReference type="OrthoDB" id="7207054at2"/>
<keyword evidence="1" id="KW-0472">Membrane</keyword>
<dbReference type="Pfam" id="PF07290">
    <property type="entry name" value="YqiJ_OB"/>
    <property type="match status" value="1"/>
</dbReference>
<feature type="transmembrane region" description="Helical" evidence="1">
    <location>
        <begin position="118"/>
        <end position="137"/>
    </location>
</feature>
<evidence type="ECO:0000313" key="4">
    <source>
        <dbReference type="EMBL" id="SFN40414.1"/>
    </source>
</evidence>
<reference evidence="4 5" key="1">
    <citation type="submission" date="2016-10" db="EMBL/GenBank/DDBJ databases">
        <authorList>
            <person name="de Groot N.N."/>
        </authorList>
    </citation>
    <scope>NUCLEOTIDE SEQUENCE [LARGE SCALE GENOMIC DNA]</scope>
    <source>
        <strain evidence="4 5">CGMCC 1.7659</strain>
    </source>
</reference>
<gene>
    <name evidence="4" type="ORF">SAMN05216289_11939</name>
</gene>
<sequence>MDWIGAPGNQPFVVALLVMFGLTAVEVIALLVGFSLNDMVDEFVVPHTELDAPDVDGPGHASHGLDSVSVEGPGMVARFLAWLYIGRVPVLMVLIVLLTVFGLCGLIGQGILKSLTGFNAPGIVAAPLVLVASLPIVRACTAGLHSILPQDESNAVDPSTFVGRTATITNGTARTGLPADARLRDQFGTEHHVLVEPEEAGQTFAAGTLVLLVRQVGAGRFSAIPNPNDALIDTE</sequence>
<name>A0A1I4YQX4_9GAMM</name>
<evidence type="ECO:0000256" key="1">
    <source>
        <dbReference type="SAM" id="Phobius"/>
    </source>
</evidence>
<keyword evidence="1" id="KW-0812">Transmembrane</keyword>
<dbReference type="Pfam" id="PF21001">
    <property type="entry name" value="YqiJ_N"/>
    <property type="match status" value="1"/>
</dbReference>
<evidence type="ECO:0000313" key="5">
    <source>
        <dbReference type="Proteomes" id="UP000198575"/>
    </source>
</evidence>
<feature type="domain" description="Inner membrane protein YqiJ OB-fold" evidence="2">
    <location>
        <begin position="160"/>
        <end position="224"/>
    </location>
</feature>
<feature type="domain" description="Inner membrane protein YqiJ N-terminal" evidence="3">
    <location>
        <begin position="9"/>
        <end position="138"/>
    </location>
</feature>
<dbReference type="AlphaFoldDB" id="A0A1I4YQX4"/>
<dbReference type="EMBL" id="FOVF01000019">
    <property type="protein sequence ID" value="SFN40414.1"/>
    <property type="molecule type" value="Genomic_DNA"/>
</dbReference>
<dbReference type="RefSeq" id="WP_092408652.1">
    <property type="nucleotide sequence ID" value="NZ_FOVF01000019.1"/>
</dbReference>